<dbReference type="PANTHER" id="PTHR30329:SF21">
    <property type="entry name" value="LIPOPROTEIN YIAD-RELATED"/>
    <property type="match status" value="1"/>
</dbReference>
<dbReference type="Pfam" id="PF13677">
    <property type="entry name" value="MotB_plug"/>
    <property type="match status" value="1"/>
</dbReference>
<feature type="region of interest" description="Disordered" evidence="8">
    <location>
        <begin position="93"/>
        <end position="121"/>
    </location>
</feature>
<keyword evidence="3" id="KW-1003">Cell membrane</keyword>
<accession>A0A931I600</accession>
<dbReference type="InterPro" id="IPR050330">
    <property type="entry name" value="Bact_OuterMem_StrucFunc"/>
</dbReference>
<evidence type="ECO:0000259" key="10">
    <source>
        <dbReference type="PROSITE" id="PS51123"/>
    </source>
</evidence>
<dbReference type="AlphaFoldDB" id="A0A931I600"/>
<protein>
    <submittedName>
        <fullName evidence="11">Flagellar motor protein MotB</fullName>
    </submittedName>
</protein>
<dbReference type="EMBL" id="JADZLT010000056">
    <property type="protein sequence ID" value="MBH0239911.1"/>
    <property type="molecule type" value="Genomic_DNA"/>
</dbReference>
<dbReference type="InterPro" id="IPR036737">
    <property type="entry name" value="OmpA-like_sf"/>
</dbReference>
<keyword evidence="11" id="KW-0969">Cilium</keyword>
<keyword evidence="6 7" id="KW-0472">Membrane</keyword>
<keyword evidence="11" id="KW-0966">Cell projection</keyword>
<dbReference type="Gene3D" id="3.30.1330.60">
    <property type="entry name" value="OmpA-like domain"/>
    <property type="match status" value="1"/>
</dbReference>
<keyword evidence="5 9" id="KW-1133">Transmembrane helix</keyword>
<evidence type="ECO:0000256" key="1">
    <source>
        <dbReference type="ARBA" id="ARBA00004162"/>
    </source>
</evidence>
<dbReference type="Proteomes" id="UP000631694">
    <property type="component" value="Unassembled WGS sequence"/>
</dbReference>
<keyword evidence="11" id="KW-0282">Flagellum</keyword>
<evidence type="ECO:0000313" key="12">
    <source>
        <dbReference type="Proteomes" id="UP000631694"/>
    </source>
</evidence>
<evidence type="ECO:0000256" key="3">
    <source>
        <dbReference type="ARBA" id="ARBA00022475"/>
    </source>
</evidence>
<evidence type="ECO:0000256" key="9">
    <source>
        <dbReference type="SAM" id="Phobius"/>
    </source>
</evidence>
<dbReference type="PANTHER" id="PTHR30329">
    <property type="entry name" value="STATOR ELEMENT OF FLAGELLAR MOTOR COMPLEX"/>
    <property type="match status" value="1"/>
</dbReference>
<gene>
    <name evidence="11" type="ORF">I5731_18970</name>
</gene>
<keyword evidence="4 9" id="KW-0812">Transmembrane</keyword>
<dbReference type="PROSITE" id="PS51123">
    <property type="entry name" value="OMPA_2"/>
    <property type="match status" value="1"/>
</dbReference>
<evidence type="ECO:0000256" key="7">
    <source>
        <dbReference type="PROSITE-ProRule" id="PRU00473"/>
    </source>
</evidence>
<comment type="similarity">
    <text evidence="2">Belongs to the MotB family.</text>
</comment>
<evidence type="ECO:0000256" key="8">
    <source>
        <dbReference type="SAM" id="MobiDB-lite"/>
    </source>
</evidence>
<keyword evidence="12" id="KW-1185">Reference proteome</keyword>
<evidence type="ECO:0000313" key="11">
    <source>
        <dbReference type="EMBL" id="MBH0239911.1"/>
    </source>
</evidence>
<dbReference type="InterPro" id="IPR025713">
    <property type="entry name" value="MotB-like_N_dom"/>
</dbReference>
<sequence>MSGGKNKKSHGGGGGGGHGGGWVITFADLMSLLMALFVMIVSFSNQDEQKLEEAVGSIKEAFGVSALSELAGIIERDGVLVRDHPLDASLKSTDQGAQYASRDSDHGDAQGPSVESSTIAHASSDTIDSASYAAAAQSLRQALNDMPDYADVSKQVMMRETEDGLEISLVDQDGSAMFAQGSTVPNERLRAVIRRITPVIAEADAPLRIVGHTEAGSYVSTGASPAWGLSAERAVATAKLFAQSGLPPDVLAVVSGAAETEPLFPDNPFLAGNRRIAITLLRHEPALPARAVP</sequence>
<dbReference type="InterPro" id="IPR006665">
    <property type="entry name" value="OmpA-like"/>
</dbReference>
<evidence type="ECO:0000256" key="4">
    <source>
        <dbReference type="ARBA" id="ARBA00022692"/>
    </source>
</evidence>
<organism evidence="11 12">
    <name type="scientific">Methylobrevis albus</name>
    <dbReference type="NCBI Taxonomy" id="2793297"/>
    <lineage>
        <taxon>Bacteria</taxon>
        <taxon>Pseudomonadati</taxon>
        <taxon>Pseudomonadota</taxon>
        <taxon>Alphaproteobacteria</taxon>
        <taxon>Hyphomicrobiales</taxon>
        <taxon>Pleomorphomonadaceae</taxon>
        <taxon>Methylobrevis</taxon>
    </lineage>
</organism>
<feature type="domain" description="OmpA-like" evidence="10">
    <location>
        <begin position="165"/>
        <end position="284"/>
    </location>
</feature>
<evidence type="ECO:0000256" key="2">
    <source>
        <dbReference type="ARBA" id="ARBA00008914"/>
    </source>
</evidence>
<dbReference type="SUPFAM" id="SSF103088">
    <property type="entry name" value="OmpA-like"/>
    <property type="match status" value="1"/>
</dbReference>
<dbReference type="GO" id="GO:0005886">
    <property type="term" value="C:plasma membrane"/>
    <property type="evidence" value="ECO:0007669"/>
    <property type="project" value="UniProtKB-SubCell"/>
</dbReference>
<reference evidence="11" key="1">
    <citation type="submission" date="2020-12" db="EMBL/GenBank/DDBJ databases">
        <title>Methylobrevis albus sp. nov., isolated from fresh water lack sediment.</title>
        <authorList>
            <person name="Zou Q."/>
        </authorList>
    </citation>
    <scope>NUCLEOTIDE SEQUENCE</scope>
    <source>
        <strain evidence="11">L22</strain>
    </source>
</reference>
<dbReference type="RefSeq" id="WP_197312981.1">
    <property type="nucleotide sequence ID" value="NZ_JADZLT010000056.1"/>
</dbReference>
<proteinExistence type="inferred from homology"/>
<comment type="caution">
    <text evidence="11">The sequence shown here is derived from an EMBL/GenBank/DDBJ whole genome shotgun (WGS) entry which is preliminary data.</text>
</comment>
<comment type="subcellular location">
    <subcellularLocation>
        <location evidence="1">Cell membrane</location>
        <topology evidence="1">Single-pass membrane protein</topology>
    </subcellularLocation>
</comment>
<dbReference type="Pfam" id="PF00691">
    <property type="entry name" value="OmpA"/>
    <property type="match status" value="1"/>
</dbReference>
<name>A0A931I600_9HYPH</name>
<feature type="transmembrane region" description="Helical" evidence="9">
    <location>
        <begin position="20"/>
        <end position="41"/>
    </location>
</feature>
<evidence type="ECO:0000256" key="6">
    <source>
        <dbReference type="ARBA" id="ARBA00023136"/>
    </source>
</evidence>
<evidence type="ECO:0000256" key="5">
    <source>
        <dbReference type="ARBA" id="ARBA00022989"/>
    </source>
</evidence>